<keyword evidence="3" id="KW-1185">Reference proteome</keyword>
<dbReference type="AlphaFoldDB" id="A0A9X1W256"/>
<name>A0A9X1W256_9GAMM</name>
<feature type="compositionally biased region" description="Acidic residues" evidence="1">
    <location>
        <begin position="26"/>
        <end position="37"/>
    </location>
</feature>
<comment type="caution">
    <text evidence="2">The sequence shown here is derived from an EMBL/GenBank/DDBJ whole genome shotgun (WGS) entry which is preliminary data.</text>
</comment>
<gene>
    <name evidence="2" type="ORF">MST27_05355</name>
</gene>
<dbReference type="RefSeq" id="WP_243604973.1">
    <property type="nucleotide sequence ID" value="NZ_JALGRD010000002.1"/>
</dbReference>
<dbReference type="Proteomes" id="UP001139682">
    <property type="component" value="Unassembled WGS sequence"/>
</dbReference>
<reference evidence="2" key="1">
    <citation type="submission" date="2022-03" db="EMBL/GenBank/DDBJ databases">
        <title>Pseudomonas marianensis sp. nov., a marine bacterium isolated from deep-sea sediments of the Mariana Trench.</title>
        <authorList>
            <person name="Wei Y."/>
        </authorList>
    </citation>
    <scope>NUCLEOTIDE SEQUENCE</scope>
    <source>
        <strain evidence="2">PS1</strain>
    </source>
</reference>
<protein>
    <recommendedName>
        <fullName evidence="4">Metallothionein</fullName>
    </recommendedName>
</protein>
<feature type="region of interest" description="Disordered" evidence="1">
    <location>
        <begin position="1"/>
        <end position="48"/>
    </location>
</feature>
<sequence length="48" mass="5323">MNAHDPNEPVKPTDDQSDEVKRSPEDADEDQLDEALEETFPASDPISP</sequence>
<proteinExistence type="predicted"/>
<evidence type="ECO:0000313" key="3">
    <source>
        <dbReference type="Proteomes" id="UP001139682"/>
    </source>
</evidence>
<organism evidence="2 3">
    <name type="scientific">Stutzerimonas marianensis</name>
    <dbReference type="NCBI Taxonomy" id="2929513"/>
    <lineage>
        <taxon>Bacteria</taxon>
        <taxon>Pseudomonadati</taxon>
        <taxon>Pseudomonadota</taxon>
        <taxon>Gammaproteobacteria</taxon>
        <taxon>Pseudomonadales</taxon>
        <taxon>Pseudomonadaceae</taxon>
        <taxon>Stutzerimonas</taxon>
    </lineage>
</organism>
<dbReference type="EMBL" id="JALGRD010000002">
    <property type="protein sequence ID" value="MCJ0972795.1"/>
    <property type="molecule type" value="Genomic_DNA"/>
</dbReference>
<evidence type="ECO:0008006" key="4">
    <source>
        <dbReference type="Google" id="ProtNLM"/>
    </source>
</evidence>
<evidence type="ECO:0000313" key="2">
    <source>
        <dbReference type="EMBL" id="MCJ0972795.1"/>
    </source>
</evidence>
<feature type="compositionally biased region" description="Basic and acidic residues" evidence="1">
    <location>
        <begin position="1"/>
        <end position="25"/>
    </location>
</feature>
<evidence type="ECO:0000256" key="1">
    <source>
        <dbReference type="SAM" id="MobiDB-lite"/>
    </source>
</evidence>
<accession>A0A9X1W256</accession>